<dbReference type="CDD" id="cd04508">
    <property type="entry name" value="Tudor_SF"/>
    <property type="match status" value="1"/>
</dbReference>
<evidence type="ECO:0000256" key="1">
    <source>
        <dbReference type="SAM" id="MobiDB-lite"/>
    </source>
</evidence>
<organism evidence="3 4">
    <name type="scientific">Ectocarpus siliculosus</name>
    <name type="common">Brown alga</name>
    <name type="synonym">Conferva siliculosa</name>
    <dbReference type="NCBI Taxonomy" id="2880"/>
    <lineage>
        <taxon>Eukaryota</taxon>
        <taxon>Sar</taxon>
        <taxon>Stramenopiles</taxon>
        <taxon>Ochrophyta</taxon>
        <taxon>PX clade</taxon>
        <taxon>Phaeophyceae</taxon>
        <taxon>Ectocarpales</taxon>
        <taxon>Ectocarpaceae</taxon>
        <taxon>Ectocarpus</taxon>
    </lineage>
</organism>
<evidence type="ECO:0000313" key="4">
    <source>
        <dbReference type="Proteomes" id="UP000002630"/>
    </source>
</evidence>
<evidence type="ECO:0000313" key="3">
    <source>
        <dbReference type="EMBL" id="CBJ26069.1"/>
    </source>
</evidence>
<dbReference type="Gene3D" id="2.30.30.140">
    <property type="match status" value="1"/>
</dbReference>
<dbReference type="InParanoid" id="D7FNQ8"/>
<dbReference type="EMBL" id="FN649727">
    <property type="protein sequence ID" value="CBJ26069.1"/>
    <property type="molecule type" value="Genomic_DNA"/>
</dbReference>
<name>D7FNQ8_ECTSI</name>
<dbReference type="AlphaFoldDB" id="D7FNQ8"/>
<feature type="compositionally biased region" description="Basic and acidic residues" evidence="1">
    <location>
        <begin position="98"/>
        <end position="108"/>
    </location>
</feature>
<keyword evidence="4" id="KW-1185">Reference proteome</keyword>
<keyword evidence="2" id="KW-1133">Transmembrane helix</keyword>
<evidence type="ECO:0000256" key="2">
    <source>
        <dbReference type="SAM" id="Phobius"/>
    </source>
</evidence>
<feature type="compositionally biased region" description="Basic and acidic residues" evidence="1">
    <location>
        <begin position="146"/>
        <end position="155"/>
    </location>
</feature>
<proteinExistence type="predicted"/>
<sequence>MDGAIPVERTHLAALLLVMFAAAAVPAVLAAVLKMFFSVRLRSSLVRDDRRRFVGVFFFLATKAVSVPAFCGGGRLCERRVHALKDDATSTDDDSYDDDGHRDNEAALERGGGGKTIGGDAQEEGDLQRAPLGGSSGRRGRPTTPSERDGEDGGHGGRGGRSANRLADGGTRKRTELDLPPRHWMCTVCKKVNMLPDEWNGRAGKDVHVVIKRKAVDTRAMYGLFKTKPGVPLCSKCRTPFNYSWRNGGGSDNLMQQRQQRLLDAALSRPTNAASTAVAAGSATDPALSAAVDGPMDAENGGVAAAAVHRRVLAKAARFIRALCSPCRRRRAASSKPFDGRGGSDAVEEPELWYGREFRRQLMTYFKPELSRPAAGGERYPVGARVACFAGKDAWYPGAVAASRENDTYDVRYDNGDIAQHVFSHMIRFEPVHADSRLTCCYYGLALAAAAAWPLAGSWYFSSTSAATAAAASAAALVALPALVVGTAGTLAVAFQFWEIYADNRSTGLCVATKFAAVWQS</sequence>
<feature type="transmembrane region" description="Helical" evidence="2">
    <location>
        <begin position="474"/>
        <end position="498"/>
    </location>
</feature>
<evidence type="ECO:0008006" key="5">
    <source>
        <dbReference type="Google" id="ProtNLM"/>
    </source>
</evidence>
<keyword evidence="2" id="KW-0812">Transmembrane</keyword>
<protein>
    <recommendedName>
        <fullName evidence="5">Tudor domain-containing protein</fullName>
    </recommendedName>
</protein>
<feature type="transmembrane region" description="Helical" evidence="2">
    <location>
        <begin position="53"/>
        <end position="70"/>
    </location>
</feature>
<feature type="region of interest" description="Disordered" evidence="1">
    <location>
        <begin position="88"/>
        <end position="177"/>
    </location>
</feature>
<dbReference type="OrthoDB" id="10459348at2759"/>
<dbReference type="EMBL" id="FN648291">
    <property type="protein sequence ID" value="CBJ26069.1"/>
    <property type="molecule type" value="Genomic_DNA"/>
</dbReference>
<keyword evidence="2" id="KW-0472">Membrane</keyword>
<gene>
    <name evidence="3" type="ORF">Esi_0018_0186</name>
</gene>
<dbReference type="Proteomes" id="UP000002630">
    <property type="component" value="Linkage Group LG02"/>
</dbReference>
<accession>D7FNQ8</accession>
<feature type="transmembrane region" description="Helical" evidence="2">
    <location>
        <begin position="442"/>
        <end position="462"/>
    </location>
</feature>
<reference evidence="3 4" key="1">
    <citation type="journal article" date="2010" name="Nature">
        <title>The Ectocarpus genome and the independent evolution of multicellularity in brown algae.</title>
        <authorList>
            <person name="Cock J.M."/>
            <person name="Sterck L."/>
            <person name="Rouze P."/>
            <person name="Scornet D."/>
            <person name="Allen A.E."/>
            <person name="Amoutzias G."/>
            <person name="Anthouard V."/>
            <person name="Artiguenave F."/>
            <person name="Aury J.M."/>
            <person name="Badger J.H."/>
            <person name="Beszteri B."/>
            <person name="Billiau K."/>
            <person name="Bonnet E."/>
            <person name="Bothwell J.H."/>
            <person name="Bowler C."/>
            <person name="Boyen C."/>
            <person name="Brownlee C."/>
            <person name="Carrano C.J."/>
            <person name="Charrier B."/>
            <person name="Cho G.Y."/>
            <person name="Coelho S.M."/>
            <person name="Collen J."/>
            <person name="Corre E."/>
            <person name="Da Silva C."/>
            <person name="Delage L."/>
            <person name="Delaroque N."/>
            <person name="Dittami S.M."/>
            <person name="Doulbeau S."/>
            <person name="Elias M."/>
            <person name="Farnham G."/>
            <person name="Gachon C.M."/>
            <person name="Gschloessl B."/>
            <person name="Heesch S."/>
            <person name="Jabbari K."/>
            <person name="Jubin C."/>
            <person name="Kawai H."/>
            <person name="Kimura K."/>
            <person name="Kloareg B."/>
            <person name="Kupper F.C."/>
            <person name="Lang D."/>
            <person name="Le Bail A."/>
            <person name="Leblanc C."/>
            <person name="Lerouge P."/>
            <person name="Lohr M."/>
            <person name="Lopez P.J."/>
            <person name="Martens C."/>
            <person name="Maumus F."/>
            <person name="Michel G."/>
            <person name="Miranda-Saavedra D."/>
            <person name="Morales J."/>
            <person name="Moreau H."/>
            <person name="Motomura T."/>
            <person name="Nagasato C."/>
            <person name="Napoli C.A."/>
            <person name="Nelson D.R."/>
            <person name="Nyvall-Collen P."/>
            <person name="Peters A.F."/>
            <person name="Pommier C."/>
            <person name="Potin P."/>
            <person name="Poulain J."/>
            <person name="Quesneville H."/>
            <person name="Read B."/>
            <person name="Rensing S.A."/>
            <person name="Ritter A."/>
            <person name="Rousvoal S."/>
            <person name="Samanta M."/>
            <person name="Samson G."/>
            <person name="Schroeder D.C."/>
            <person name="Segurens B."/>
            <person name="Strittmatter M."/>
            <person name="Tonon T."/>
            <person name="Tregear J.W."/>
            <person name="Valentin K."/>
            <person name="von Dassow P."/>
            <person name="Yamagishi T."/>
            <person name="Van de Peer Y."/>
            <person name="Wincker P."/>
        </authorList>
    </citation>
    <scope>NUCLEOTIDE SEQUENCE [LARGE SCALE GENOMIC DNA]</scope>
    <source>
        <strain evidence="4">Ec32 / CCAP1310/4</strain>
    </source>
</reference>
<feature type="transmembrane region" description="Helical" evidence="2">
    <location>
        <begin position="12"/>
        <end position="33"/>
    </location>
</feature>